<dbReference type="Proteomes" id="UP000033956">
    <property type="component" value="Unassembled WGS sequence"/>
</dbReference>
<feature type="transmembrane region" description="Helical" evidence="2">
    <location>
        <begin position="607"/>
        <end position="634"/>
    </location>
</feature>
<dbReference type="RefSeq" id="WP_084613343.1">
    <property type="nucleotide sequence ID" value="NZ_BAAAUP010000003.1"/>
</dbReference>
<dbReference type="InterPro" id="IPR021878">
    <property type="entry name" value="TgpA_N"/>
</dbReference>
<keyword evidence="5" id="KW-1185">Reference proteome</keyword>
<feature type="transmembrane region" description="Helical" evidence="2">
    <location>
        <begin position="216"/>
        <end position="238"/>
    </location>
</feature>
<dbReference type="Pfam" id="PF01841">
    <property type="entry name" value="Transglut_core"/>
    <property type="match status" value="1"/>
</dbReference>
<sequence>MNGAQIPVRRWVIDLVACAVLLLVPIVGFFPTFGSAAYLPAAIGGLLLGMGVAVVSAWRGFGVLVVAGLTLAVYLVFGGPLALPQTTLFGVVPTVDTLVGLVLGVVTSWKELLTTVPPVPASDGYLIVPFLLSLVAAVLTVSLALRLRQAAWALAPAAAFLMVQIALGTSIPAAPIVEGVVFAAAAAGWLAVRQSMVAGAAVAAAGSSTRGVGRRVLAGAGVVALAVGVGVVASGFAAPEAPRYVLRDTVIPPFDVRDYPSPLQAYRAYVRDSADDTLFTMSGMPKDARVRIAAMDAYSGTVYNVSDGGGYGSSSAFTPVRGGMAPDARGDAAEVHVTIGEYDAVWMPQLGAVEQVTFAGDRADDMRRESFYNAASGTGIVIGGLAAGDEYDLDVVVPEVPDDKALAGVDFANVKLPTQEGVPDDFAAIASDVTADAETSVERVRALQEMLSTKGFFSHGLQGEVVSRAGHTAERITTLLGAEQMVGDDEQYAVAMALLAREVDIPARVVMGFYPAEDEATGTLFEATGDDLHAWVEVAFEGYGWVPFDPTPPEDQQPSDVTTKPRSEPKPQVLQPPPPLEEPADLPPTVPDDRGAEDEDEVGSTPWGLIAGVAGVSILVVALLLAPFIVIGALKASRRRRRREAERPSDRISGGWDELVDRAADYGAAVSVGGTRTEDADALTSRFAEPRVTTLAARADVDVFGPADPTPADIDEFWRQVDEIVGGIGRSHSVWRRMRARLSLRSLLAGTRFALAVRTQRSAPAAPAPEASAPADPTADTGTRQNRRTSRRAEERAAPPQETP</sequence>
<dbReference type="InterPro" id="IPR038765">
    <property type="entry name" value="Papain-like_cys_pep_sf"/>
</dbReference>
<dbReference type="SUPFAM" id="SSF54001">
    <property type="entry name" value="Cysteine proteinases"/>
    <property type="match status" value="1"/>
</dbReference>
<dbReference type="InterPro" id="IPR052901">
    <property type="entry name" value="Bact_TGase-like"/>
</dbReference>
<dbReference type="InterPro" id="IPR002931">
    <property type="entry name" value="Transglutaminase-like"/>
</dbReference>
<keyword evidence="2" id="KW-1133">Transmembrane helix</keyword>
<feature type="transmembrane region" description="Helical" evidence="2">
    <location>
        <begin position="125"/>
        <end position="145"/>
    </location>
</feature>
<feature type="transmembrane region" description="Helical" evidence="2">
    <location>
        <begin position="180"/>
        <end position="204"/>
    </location>
</feature>
<accession>A0A0M2HJW0</accession>
<feature type="transmembrane region" description="Helical" evidence="2">
    <location>
        <begin position="36"/>
        <end position="55"/>
    </location>
</feature>
<keyword evidence="2" id="KW-0812">Transmembrane</keyword>
<feature type="transmembrane region" description="Helical" evidence="2">
    <location>
        <begin position="152"/>
        <end position="174"/>
    </location>
</feature>
<dbReference type="PATRIC" id="fig|92835.4.peg.472"/>
<organism evidence="4 5">
    <name type="scientific">Microbacterium terrae</name>
    <dbReference type="NCBI Taxonomy" id="69369"/>
    <lineage>
        <taxon>Bacteria</taxon>
        <taxon>Bacillati</taxon>
        <taxon>Actinomycetota</taxon>
        <taxon>Actinomycetes</taxon>
        <taxon>Micrococcales</taxon>
        <taxon>Microbacteriaceae</taxon>
        <taxon>Microbacterium</taxon>
    </lineage>
</organism>
<evidence type="ECO:0000313" key="4">
    <source>
        <dbReference type="EMBL" id="KJL44626.1"/>
    </source>
</evidence>
<evidence type="ECO:0000259" key="3">
    <source>
        <dbReference type="SMART" id="SM00460"/>
    </source>
</evidence>
<keyword evidence="2" id="KW-0472">Membrane</keyword>
<comment type="caution">
    <text evidence="4">The sequence shown here is derived from an EMBL/GenBank/DDBJ whole genome shotgun (WGS) entry which is preliminary data.</text>
</comment>
<feature type="transmembrane region" description="Helical" evidence="2">
    <location>
        <begin position="12"/>
        <end position="30"/>
    </location>
</feature>
<reference evidence="4 5" key="1">
    <citation type="submission" date="2015-02" db="EMBL/GenBank/DDBJ databases">
        <title>Draft genome sequences of ten Microbacterium spp. with emphasis on heavy metal contaminated environments.</title>
        <authorList>
            <person name="Corretto E."/>
        </authorList>
    </citation>
    <scope>NUCLEOTIDE SEQUENCE [LARGE SCALE GENOMIC DNA]</scope>
    <source>
        <strain evidence="4 5">DSM 12510</strain>
    </source>
</reference>
<dbReference type="SMART" id="SM00460">
    <property type="entry name" value="TGc"/>
    <property type="match status" value="1"/>
</dbReference>
<dbReference type="PANTHER" id="PTHR42736:SF1">
    <property type="entry name" value="PROTEIN-GLUTAMINE GAMMA-GLUTAMYLTRANSFERASE"/>
    <property type="match status" value="1"/>
</dbReference>
<feature type="region of interest" description="Disordered" evidence="1">
    <location>
        <begin position="760"/>
        <end position="804"/>
    </location>
</feature>
<feature type="region of interest" description="Disordered" evidence="1">
    <location>
        <begin position="547"/>
        <end position="603"/>
    </location>
</feature>
<dbReference type="PANTHER" id="PTHR42736">
    <property type="entry name" value="PROTEIN-GLUTAMINE GAMMA-GLUTAMYLTRANSFERASE"/>
    <property type="match status" value="1"/>
</dbReference>
<dbReference type="Gene3D" id="3.10.620.30">
    <property type="match status" value="1"/>
</dbReference>
<name>A0A0M2HJW0_9MICO</name>
<proteinExistence type="predicted"/>
<dbReference type="STRING" id="92835.RS81_00460"/>
<evidence type="ECO:0000256" key="2">
    <source>
        <dbReference type="SAM" id="Phobius"/>
    </source>
</evidence>
<feature type="compositionally biased region" description="Low complexity" evidence="1">
    <location>
        <begin position="762"/>
        <end position="784"/>
    </location>
</feature>
<dbReference type="OrthoDB" id="3651060at2"/>
<dbReference type="Pfam" id="PF11992">
    <property type="entry name" value="TgpA_N"/>
    <property type="match status" value="1"/>
</dbReference>
<evidence type="ECO:0000256" key="1">
    <source>
        <dbReference type="SAM" id="MobiDB-lite"/>
    </source>
</evidence>
<feature type="compositionally biased region" description="Pro residues" evidence="1">
    <location>
        <begin position="574"/>
        <end position="590"/>
    </location>
</feature>
<protein>
    <submittedName>
        <fullName evidence="4">Transglutaminase-like superfamily protein</fullName>
    </submittedName>
</protein>
<evidence type="ECO:0000313" key="5">
    <source>
        <dbReference type="Proteomes" id="UP000033956"/>
    </source>
</evidence>
<feature type="transmembrane region" description="Helical" evidence="2">
    <location>
        <begin position="62"/>
        <end position="83"/>
    </location>
</feature>
<feature type="domain" description="Transglutaminase-like" evidence="3">
    <location>
        <begin position="481"/>
        <end position="552"/>
    </location>
</feature>
<gene>
    <name evidence="4" type="ORF">RS81_00460</name>
</gene>
<dbReference type="AlphaFoldDB" id="A0A0M2HJW0"/>
<dbReference type="EMBL" id="JYIZ01000030">
    <property type="protein sequence ID" value="KJL44626.1"/>
    <property type="molecule type" value="Genomic_DNA"/>
</dbReference>